<gene>
    <name evidence="15" type="ORF">PLEPLA_LOCUS3863</name>
</gene>
<dbReference type="PANTHER" id="PTHR34257">
    <property type="entry name" value="ADAPTER PROTEIN CIKS"/>
    <property type="match status" value="1"/>
</dbReference>
<dbReference type="PANTHER" id="PTHR34257:SF4">
    <property type="entry name" value="ADAPTER PROTEIN CIKS"/>
    <property type="match status" value="1"/>
</dbReference>
<dbReference type="GO" id="GO:0006959">
    <property type="term" value="P:humoral immune response"/>
    <property type="evidence" value="ECO:0007669"/>
    <property type="project" value="TreeGrafter"/>
</dbReference>
<dbReference type="AlphaFoldDB" id="A0A9N7TNC3"/>
<evidence type="ECO:0000256" key="5">
    <source>
        <dbReference type="ARBA" id="ARBA00023198"/>
    </source>
</evidence>
<accession>A0A9N7TNC3</accession>
<keyword evidence="5" id="KW-0395">Inflammatory response</keyword>
<dbReference type="Pfam" id="PF08357">
    <property type="entry name" value="SEFIR"/>
    <property type="match status" value="1"/>
</dbReference>
<evidence type="ECO:0000256" key="11">
    <source>
        <dbReference type="ARBA" id="ARBA00078673"/>
    </source>
</evidence>
<comment type="subunit">
    <text evidence="6">Interacts with IKBKG/NF-kappa B essential modulator, with CHUK/IKK-alpha and with IKBKB/IKK-beta. Interacts with TRAF6; this interaction is direct. Interacts with IL17RA and IL17RC. Interacts with IL17RB.</text>
</comment>
<dbReference type="GO" id="GO:0097400">
    <property type="term" value="P:interleukin-17-mediated signaling pathway"/>
    <property type="evidence" value="ECO:0007669"/>
    <property type="project" value="UniProtKB-ARBA"/>
</dbReference>
<evidence type="ECO:0000256" key="8">
    <source>
        <dbReference type="ARBA" id="ARBA00075327"/>
    </source>
</evidence>
<evidence type="ECO:0000256" key="2">
    <source>
        <dbReference type="ARBA" id="ARBA00012483"/>
    </source>
</evidence>
<feature type="domain" description="SEFIR" evidence="14">
    <location>
        <begin position="288"/>
        <end position="425"/>
    </location>
</feature>
<feature type="compositionally biased region" description="Polar residues" evidence="13">
    <location>
        <begin position="226"/>
        <end position="249"/>
    </location>
</feature>
<feature type="compositionally biased region" description="Basic and acidic residues" evidence="13">
    <location>
        <begin position="215"/>
        <end position="225"/>
    </location>
</feature>
<evidence type="ECO:0000256" key="13">
    <source>
        <dbReference type="SAM" id="MobiDB-lite"/>
    </source>
</evidence>
<evidence type="ECO:0000259" key="14">
    <source>
        <dbReference type="PROSITE" id="PS51534"/>
    </source>
</evidence>
<comment type="caution">
    <text evidence="15">The sequence shown here is derived from an EMBL/GenBank/DDBJ whole genome shotgun (WGS) entry which is preliminary data.</text>
</comment>
<proteinExistence type="predicted"/>
<comment type="catalytic activity">
    <reaction evidence="1">
        <text>S-ubiquitinyl-[E2 ubiquitin-conjugating enzyme]-L-cysteine + [acceptor protein]-L-lysine = [E2 ubiquitin-conjugating enzyme]-L-cysteine + N(6)-ubiquitinyl-[acceptor protein]-L-lysine.</text>
        <dbReference type="EC" id="2.3.2.27"/>
    </reaction>
</comment>
<protein>
    <recommendedName>
        <fullName evidence="7">E3 ubiquitin ligase TRAF3IP2</fullName>
        <ecNumber evidence="2">2.3.2.27</ecNumber>
    </recommendedName>
    <alternativeName>
        <fullName evidence="8">Adapter protein CIKS</fullName>
    </alternativeName>
    <alternativeName>
        <fullName evidence="9">Connection to IKK and SAPK/JNK</fullName>
    </alternativeName>
    <alternativeName>
        <fullName evidence="12">E3 ubiquitin-protein ligase CIKS</fullName>
    </alternativeName>
    <alternativeName>
        <fullName evidence="10">Nuclear factor NF-kappa-B activator 1</fullName>
    </alternativeName>
    <alternativeName>
        <fullName evidence="11">TRAF3-interacting protein 2</fullName>
    </alternativeName>
</protein>
<keyword evidence="3" id="KW-0808">Transferase</keyword>
<sequence>MKRDNRHLWSVKMDSFKGPCPHQSVPVETDESMSSSTLDLVWPPPCNQCSGHVENSRKPQDNCCETPREYDAGERTVPESRFQQESRAACRASPEPSFTPQTHFGHMRPPQPAEVGPHGLREQGTLYEWQHRVNHSRGFAGPSNWPQDFSVEEAECLEAPLPLMSDNNYTSYVLSQYPAQSPNPKQGNFPRNCACCPQRDLHRHNNRSCHYKHGHPADPHHEPQDRQQSWRVSQKRQQPEDTPNASSPQCMAPPRDVMHEVSVNCSLRPGPAAFTGEIRKTISLPEECRSVFITYSVDTANEIIVFTKFLTDQGFKPAIDIFDNPIRRMGITKWMDRHLNDKSVLIIVVISPKYKEDVEGDGDDDHGLHTKYIHNQIQNEFIQQGCLNFRLVPVLFPNATKRHVPSWLQSTRIYRWPQDTQDLLLRLLREERYIIPQRGCDLTLTVRPL</sequence>
<dbReference type="GO" id="GO:0043123">
    <property type="term" value="P:positive regulation of canonical NF-kappaB signal transduction"/>
    <property type="evidence" value="ECO:0007669"/>
    <property type="project" value="TreeGrafter"/>
</dbReference>
<dbReference type="InterPro" id="IPR053047">
    <property type="entry name" value="E3_ubiq_ligase_TRAF3IP2"/>
</dbReference>
<dbReference type="GO" id="GO:0038173">
    <property type="term" value="P:interleukin-17A-mediated signaling pathway"/>
    <property type="evidence" value="ECO:0007669"/>
    <property type="project" value="UniProtKB-ARBA"/>
</dbReference>
<evidence type="ECO:0000256" key="10">
    <source>
        <dbReference type="ARBA" id="ARBA00078387"/>
    </source>
</evidence>
<evidence type="ECO:0000256" key="1">
    <source>
        <dbReference type="ARBA" id="ARBA00000900"/>
    </source>
</evidence>
<dbReference type="GO" id="GO:0061630">
    <property type="term" value="F:ubiquitin protein ligase activity"/>
    <property type="evidence" value="ECO:0007669"/>
    <property type="project" value="UniProtKB-EC"/>
</dbReference>
<feature type="region of interest" description="Disordered" evidence="13">
    <location>
        <begin position="207"/>
        <end position="253"/>
    </location>
</feature>
<dbReference type="GO" id="GO:0006954">
    <property type="term" value="P:inflammatory response"/>
    <property type="evidence" value="ECO:0007669"/>
    <property type="project" value="UniProtKB-KW"/>
</dbReference>
<dbReference type="GO" id="GO:0005737">
    <property type="term" value="C:cytoplasm"/>
    <property type="evidence" value="ECO:0007669"/>
    <property type="project" value="UniProtKB-ARBA"/>
</dbReference>
<dbReference type="GO" id="GO:0000209">
    <property type="term" value="P:protein polyubiquitination"/>
    <property type="evidence" value="ECO:0007669"/>
    <property type="project" value="UniProtKB-ARBA"/>
</dbReference>
<dbReference type="FunFam" id="3.40.50.11530:FF:000007">
    <property type="entry name" value="adapter protein CIKS isoform X3"/>
    <property type="match status" value="1"/>
</dbReference>
<dbReference type="EC" id="2.3.2.27" evidence="2"/>
<evidence type="ECO:0000256" key="4">
    <source>
        <dbReference type="ARBA" id="ARBA00022786"/>
    </source>
</evidence>
<evidence type="ECO:0000313" key="16">
    <source>
        <dbReference type="Proteomes" id="UP001153269"/>
    </source>
</evidence>
<name>A0A9N7TNC3_PLEPL</name>
<keyword evidence="4" id="KW-0833">Ubl conjugation pathway</keyword>
<dbReference type="InterPro" id="IPR013568">
    <property type="entry name" value="SEFIR_dom"/>
</dbReference>
<dbReference type="Gene3D" id="3.40.50.11530">
    <property type="match status" value="1"/>
</dbReference>
<dbReference type="EMBL" id="CADEAL010000191">
    <property type="protein sequence ID" value="CAB1416107.1"/>
    <property type="molecule type" value="Genomic_DNA"/>
</dbReference>
<evidence type="ECO:0000256" key="7">
    <source>
        <dbReference type="ARBA" id="ARBA00073304"/>
    </source>
</evidence>
<evidence type="ECO:0000256" key="3">
    <source>
        <dbReference type="ARBA" id="ARBA00022679"/>
    </source>
</evidence>
<dbReference type="Proteomes" id="UP001153269">
    <property type="component" value="Unassembled WGS sequence"/>
</dbReference>
<evidence type="ECO:0000313" key="15">
    <source>
        <dbReference type="EMBL" id="CAB1416107.1"/>
    </source>
</evidence>
<reference evidence="15" key="1">
    <citation type="submission" date="2020-03" db="EMBL/GenBank/DDBJ databases">
        <authorList>
            <person name="Weist P."/>
        </authorList>
    </citation>
    <scope>NUCLEOTIDE SEQUENCE</scope>
</reference>
<dbReference type="PROSITE" id="PS51534">
    <property type="entry name" value="SEFIR"/>
    <property type="match status" value="1"/>
</dbReference>
<evidence type="ECO:0000256" key="6">
    <source>
        <dbReference type="ARBA" id="ARBA00064316"/>
    </source>
</evidence>
<organism evidence="15 16">
    <name type="scientific">Pleuronectes platessa</name>
    <name type="common">European plaice</name>
    <dbReference type="NCBI Taxonomy" id="8262"/>
    <lineage>
        <taxon>Eukaryota</taxon>
        <taxon>Metazoa</taxon>
        <taxon>Chordata</taxon>
        <taxon>Craniata</taxon>
        <taxon>Vertebrata</taxon>
        <taxon>Euteleostomi</taxon>
        <taxon>Actinopterygii</taxon>
        <taxon>Neopterygii</taxon>
        <taxon>Teleostei</taxon>
        <taxon>Neoteleostei</taxon>
        <taxon>Acanthomorphata</taxon>
        <taxon>Carangaria</taxon>
        <taxon>Pleuronectiformes</taxon>
        <taxon>Pleuronectoidei</taxon>
        <taxon>Pleuronectidae</taxon>
        <taxon>Pleuronectes</taxon>
    </lineage>
</organism>
<keyword evidence="16" id="KW-1185">Reference proteome</keyword>
<evidence type="ECO:0000256" key="9">
    <source>
        <dbReference type="ARBA" id="ARBA00076636"/>
    </source>
</evidence>
<evidence type="ECO:0000256" key="12">
    <source>
        <dbReference type="ARBA" id="ARBA00080040"/>
    </source>
</evidence>